<feature type="region of interest" description="Disordered" evidence="10">
    <location>
        <begin position="43"/>
        <end position="66"/>
    </location>
</feature>
<dbReference type="Pfam" id="PF02416">
    <property type="entry name" value="TatA_B_E"/>
    <property type="match status" value="1"/>
</dbReference>
<comment type="subunit">
    <text evidence="9">Forms a complex with TatC.</text>
</comment>
<dbReference type="InterPro" id="IPR003369">
    <property type="entry name" value="TatA/B/E"/>
</dbReference>
<dbReference type="InterPro" id="IPR006312">
    <property type="entry name" value="TatA/E"/>
</dbReference>
<gene>
    <name evidence="9 11" type="primary">tatA</name>
    <name evidence="11" type="ORF">IFJ97_07410</name>
</gene>
<comment type="function">
    <text evidence="9">Part of the twin-arginine translocation (Tat) system that transports large folded proteins containing a characteristic twin-arginine motif in their signal peptide across membranes. TatA could form the protein-conducting channel of the Tat system.</text>
</comment>
<accession>A0A8J6Y6L9</accession>
<evidence type="ECO:0000256" key="6">
    <source>
        <dbReference type="ARBA" id="ARBA00022989"/>
    </source>
</evidence>
<keyword evidence="5 9" id="KW-0653">Protein transport</keyword>
<evidence type="ECO:0000256" key="5">
    <source>
        <dbReference type="ARBA" id="ARBA00022927"/>
    </source>
</evidence>
<evidence type="ECO:0000256" key="4">
    <source>
        <dbReference type="ARBA" id="ARBA00022692"/>
    </source>
</evidence>
<protein>
    <recommendedName>
        <fullName evidence="9">Sec-independent protein translocase protein TatA</fullName>
    </recommendedName>
</protein>
<keyword evidence="4 9" id="KW-0812">Transmembrane</keyword>
<dbReference type="GO" id="GO:0043953">
    <property type="term" value="P:protein transport by the Tat complex"/>
    <property type="evidence" value="ECO:0007669"/>
    <property type="project" value="UniProtKB-UniRule"/>
</dbReference>
<evidence type="ECO:0000256" key="1">
    <source>
        <dbReference type="ARBA" id="ARBA00004162"/>
    </source>
</evidence>
<evidence type="ECO:0000256" key="9">
    <source>
        <dbReference type="HAMAP-Rule" id="MF_00236"/>
    </source>
</evidence>
<sequence>MFGSLGLPELLILLAIVVLIFGVNKLPKLGKGLGEGIRNFKSSVRTEEKTASDENGQDATKDANNT</sequence>
<proteinExistence type="inferred from homology"/>
<keyword evidence="2 9" id="KW-0813">Transport</keyword>
<evidence type="ECO:0000256" key="3">
    <source>
        <dbReference type="ARBA" id="ARBA00022475"/>
    </source>
</evidence>
<dbReference type="HAMAP" id="MF_00236">
    <property type="entry name" value="TatA_E"/>
    <property type="match status" value="1"/>
</dbReference>
<keyword evidence="6 9" id="KW-1133">Transmembrane helix</keyword>
<evidence type="ECO:0000256" key="8">
    <source>
        <dbReference type="ARBA" id="ARBA00023136"/>
    </source>
</evidence>
<evidence type="ECO:0000256" key="2">
    <source>
        <dbReference type="ARBA" id="ARBA00022448"/>
    </source>
</evidence>
<feature type="transmembrane region" description="Helical" evidence="9">
    <location>
        <begin position="6"/>
        <end position="23"/>
    </location>
</feature>
<dbReference type="GO" id="GO:0008320">
    <property type="term" value="F:protein transmembrane transporter activity"/>
    <property type="evidence" value="ECO:0007669"/>
    <property type="project" value="UniProtKB-UniRule"/>
</dbReference>
<name>A0A8J6Y6L9_9BACT</name>
<keyword evidence="8 9" id="KW-0472">Membrane</keyword>
<dbReference type="Gene3D" id="1.20.5.3310">
    <property type="match status" value="1"/>
</dbReference>
<feature type="compositionally biased region" description="Polar residues" evidence="10">
    <location>
        <begin position="53"/>
        <end position="66"/>
    </location>
</feature>
<evidence type="ECO:0000313" key="11">
    <source>
        <dbReference type="EMBL" id="MBD3871168.1"/>
    </source>
</evidence>
<dbReference type="EMBL" id="JACXWA010000120">
    <property type="protein sequence ID" value="MBD3871168.1"/>
    <property type="molecule type" value="Genomic_DNA"/>
</dbReference>
<dbReference type="PANTHER" id="PTHR42982">
    <property type="entry name" value="SEC-INDEPENDENT PROTEIN TRANSLOCASE PROTEIN TATA"/>
    <property type="match status" value="1"/>
</dbReference>
<evidence type="ECO:0000256" key="10">
    <source>
        <dbReference type="SAM" id="MobiDB-lite"/>
    </source>
</evidence>
<keyword evidence="3 9" id="KW-1003">Cell membrane</keyword>
<comment type="subcellular location">
    <subcellularLocation>
        <location evidence="1 9">Cell membrane</location>
        <topology evidence="1 9">Single-pass membrane protein</topology>
    </subcellularLocation>
</comment>
<evidence type="ECO:0000256" key="7">
    <source>
        <dbReference type="ARBA" id="ARBA00023010"/>
    </source>
</evidence>
<comment type="similarity">
    <text evidence="9">Belongs to the TatA/E family.</text>
</comment>
<comment type="caution">
    <text evidence="11">The sequence shown here is derived from an EMBL/GenBank/DDBJ whole genome shotgun (WGS) entry which is preliminary data.</text>
</comment>
<dbReference type="Proteomes" id="UP000598633">
    <property type="component" value="Unassembled WGS sequence"/>
</dbReference>
<reference evidence="11 12" key="1">
    <citation type="submission" date="2020-08" db="EMBL/GenBank/DDBJ databases">
        <title>Acidobacteriota in marine sediments use diverse sulfur dissimilation pathways.</title>
        <authorList>
            <person name="Wasmund K."/>
        </authorList>
    </citation>
    <scope>NUCLEOTIDE SEQUENCE [LARGE SCALE GENOMIC DNA]</scope>
    <source>
        <strain evidence="11">MAG AM3-A</strain>
    </source>
</reference>
<organism evidence="11 12">
    <name type="scientific">Candidatus Sulfomarinibacter kjeldsenii</name>
    <dbReference type="NCBI Taxonomy" id="2885994"/>
    <lineage>
        <taxon>Bacteria</taxon>
        <taxon>Pseudomonadati</taxon>
        <taxon>Acidobacteriota</taxon>
        <taxon>Thermoanaerobaculia</taxon>
        <taxon>Thermoanaerobaculales</taxon>
        <taxon>Candidatus Sulfomarinibacteraceae</taxon>
        <taxon>Candidatus Sulfomarinibacter</taxon>
    </lineage>
</organism>
<keyword evidence="7 9" id="KW-0811">Translocation</keyword>
<dbReference type="PANTHER" id="PTHR42982:SF1">
    <property type="entry name" value="SEC-INDEPENDENT PROTEIN TRANSLOCASE PROTEIN TATA"/>
    <property type="match status" value="1"/>
</dbReference>
<dbReference type="AlphaFoldDB" id="A0A8J6Y6L9"/>
<dbReference type="NCBIfam" id="TIGR01411">
    <property type="entry name" value="tatAE"/>
    <property type="match status" value="1"/>
</dbReference>
<dbReference type="GO" id="GO:0033281">
    <property type="term" value="C:TAT protein transport complex"/>
    <property type="evidence" value="ECO:0007669"/>
    <property type="project" value="UniProtKB-UniRule"/>
</dbReference>
<evidence type="ECO:0000313" key="12">
    <source>
        <dbReference type="Proteomes" id="UP000598633"/>
    </source>
</evidence>